<evidence type="ECO:0000313" key="2">
    <source>
        <dbReference type="Proteomes" id="UP000570361"/>
    </source>
</evidence>
<sequence length="142" mass="16201">MGRWRETLEERWNEWRLVEEAVSRTLDGLRVLRVVGPRTPRPLPLASKAIRSAELRRFSGSYEAGLACFCLGELKAEERLAFLEAWHERLGAGATVVIADRRGEGCESVFDLHQLFADTAAQLDIQVGRTFWWVRYGVKQQG</sequence>
<protein>
    <submittedName>
        <fullName evidence="1">Uncharacterized protein</fullName>
    </submittedName>
</protein>
<dbReference type="Proteomes" id="UP000570361">
    <property type="component" value="Unassembled WGS sequence"/>
</dbReference>
<comment type="caution">
    <text evidence="1">The sequence shown here is derived from an EMBL/GenBank/DDBJ whole genome shotgun (WGS) entry which is preliminary data.</text>
</comment>
<dbReference type="AlphaFoldDB" id="A0A7W5B4M4"/>
<name>A0A7W5B4M4_9BACL</name>
<gene>
    <name evidence="1" type="ORF">FHS18_005964</name>
</gene>
<keyword evidence="2" id="KW-1185">Reference proteome</keyword>
<dbReference type="EMBL" id="JACHXK010000022">
    <property type="protein sequence ID" value="MBB3113851.1"/>
    <property type="molecule type" value="Genomic_DNA"/>
</dbReference>
<accession>A0A7W5B4M4</accession>
<proteinExistence type="predicted"/>
<reference evidence="1 2" key="1">
    <citation type="submission" date="2020-08" db="EMBL/GenBank/DDBJ databases">
        <title>Genomic Encyclopedia of Type Strains, Phase III (KMG-III): the genomes of soil and plant-associated and newly described type strains.</title>
        <authorList>
            <person name="Whitman W."/>
        </authorList>
    </citation>
    <scope>NUCLEOTIDE SEQUENCE [LARGE SCALE GENOMIC DNA]</scope>
    <source>
        <strain evidence="1 2">CECT 5862</strain>
    </source>
</reference>
<dbReference type="RefSeq" id="WP_183603916.1">
    <property type="nucleotide sequence ID" value="NZ_JACHXK010000022.1"/>
</dbReference>
<organism evidence="1 2">
    <name type="scientific">Paenibacillus phyllosphaerae</name>
    <dbReference type="NCBI Taxonomy" id="274593"/>
    <lineage>
        <taxon>Bacteria</taxon>
        <taxon>Bacillati</taxon>
        <taxon>Bacillota</taxon>
        <taxon>Bacilli</taxon>
        <taxon>Bacillales</taxon>
        <taxon>Paenibacillaceae</taxon>
        <taxon>Paenibacillus</taxon>
    </lineage>
</organism>
<evidence type="ECO:0000313" key="1">
    <source>
        <dbReference type="EMBL" id="MBB3113851.1"/>
    </source>
</evidence>